<dbReference type="InterPro" id="IPR019960">
    <property type="entry name" value="T1SS_VCA0849"/>
</dbReference>
<dbReference type="PROSITE" id="PS00330">
    <property type="entry name" value="HEMOLYSIN_CALCIUM"/>
    <property type="match status" value="1"/>
</dbReference>
<dbReference type="CDD" id="cd00198">
    <property type="entry name" value="vWFA"/>
    <property type="match status" value="1"/>
</dbReference>
<reference evidence="3" key="1">
    <citation type="submission" date="2022-04" db="EMBL/GenBank/DDBJ databases">
        <title>Genomic mining of Alcaligenes faecalis D334 producing ectoin and derivatives.</title>
        <authorList>
            <person name="Doan V.T."/>
            <person name="Quach N.T."/>
            <person name="Vu T.-H.-N."/>
            <person name="Phi Q.-T."/>
        </authorList>
    </citation>
    <scope>NUCLEOTIDE SEQUENCE</scope>
    <source>
        <strain evidence="3">D334</strain>
    </source>
</reference>
<dbReference type="Gene3D" id="2.60.40.10">
    <property type="entry name" value="Immunoglobulins"/>
    <property type="match status" value="38"/>
</dbReference>
<dbReference type="InterPro" id="IPR036465">
    <property type="entry name" value="vWFA_dom_sf"/>
</dbReference>
<dbReference type="InterPro" id="IPR049826">
    <property type="entry name" value="Ig-like_ice"/>
</dbReference>
<dbReference type="GO" id="GO:0005509">
    <property type="term" value="F:calcium ion binding"/>
    <property type="evidence" value="ECO:0007669"/>
    <property type="project" value="InterPro"/>
</dbReference>
<dbReference type="PROSITE" id="PS50234">
    <property type="entry name" value="VWFA"/>
    <property type="match status" value="1"/>
</dbReference>
<dbReference type="Proteomes" id="UP000830925">
    <property type="component" value="Chromosome"/>
</dbReference>
<gene>
    <name evidence="3" type="ORF">MXF72_00345</name>
</gene>
<dbReference type="EMBL" id="CP095873">
    <property type="protein sequence ID" value="UPL21562.1"/>
    <property type="molecule type" value="Genomic_DNA"/>
</dbReference>
<dbReference type="InterPro" id="IPR013783">
    <property type="entry name" value="Ig-like_fold"/>
</dbReference>
<accession>A0AAE9H8J0</accession>
<dbReference type="InterPro" id="IPR002035">
    <property type="entry name" value="VWF_A"/>
</dbReference>
<dbReference type="RefSeq" id="WP_247966245.1">
    <property type="nucleotide sequence ID" value="NZ_CP095873.1"/>
</dbReference>
<dbReference type="NCBIfam" id="NF033510">
    <property type="entry name" value="Ca_tandemer"/>
    <property type="match status" value="38"/>
</dbReference>
<dbReference type="SUPFAM" id="SSF51120">
    <property type="entry name" value="beta-Roll"/>
    <property type="match status" value="1"/>
</dbReference>
<evidence type="ECO:0000313" key="3">
    <source>
        <dbReference type="EMBL" id="UPL21562.1"/>
    </source>
</evidence>
<feature type="domain" description="VWFA" evidence="2">
    <location>
        <begin position="4258"/>
        <end position="4476"/>
    </location>
</feature>
<dbReference type="InterPro" id="IPR001343">
    <property type="entry name" value="Hemolysn_Ca-bd"/>
</dbReference>
<dbReference type="InterPro" id="IPR011049">
    <property type="entry name" value="Serralysin-like_metalloprot_C"/>
</dbReference>
<evidence type="ECO:0000313" key="4">
    <source>
        <dbReference type="Proteomes" id="UP000830925"/>
    </source>
</evidence>
<dbReference type="Pfam" id="PF00353">
    <property type="entry name" value="HemolysinCabind"/>
    <property type="match status" value="2"/>
</dbReference>
<feature type="region of interest" description="Disordered" evidence="1">
    <location>
        <begin position="210"/>
        <end position="233"/>
    </location>
</feature>
<evidence type="ECO:0000256" key="1">
    <source>
        <dbReference type="SAM" id="MobiDB-lite"/>
    </source>
</evidence>
<dbReference type="InterPro" id="IPR018511">
    <property type="entry name" value="Hemolysin-typ_Ca-bd_CS"/>
</dbReference>
<organism evidence="3 4">
    <name type="scientific">Alcaligenes faecalis</name>
    <dbReference type="NCBI Taxonomy" id="511"/>
    <lineage>
        <taxon>Bacteria</taxon>
        <taxon>Pseudomonadati</taxon>
        <taxon>Pseudomonadota</taxon>
        <taxon>Betaproteobacteria</taxon>
        <taxon>Burkholderiales</taxon>
        <taxon>Alcaligenaceae</taxon>
        <taxon>Alcaligenes</taxon>
    </lineage>
</organism>
<evidence type="ECO:0000259" key="2">
    <source>
        <dbReference type="PROSITE" id="PS50234"/>
    </source>
</evidence>
<name>A0AAE9H8J0_ALCFA</name>
<proteinExistence type="predicted"/>
<sequence length="4875" mass="501173">MALDTVLVTRVEGTAWIRTADGSKVAVKEGMRVPVNAEIITETGASVELEIPGSPSMTISDNRSFLVSGDIAETDVDPVAAALANPNDPAITAVLAALEAGDDPFSQLDPTAAVLTGGGEGGGSSFTRLVSIVETTRPLALEYPRPGVPTVENVRLGGYSGTGEEEAGPLVPPSVTVKINDDGTVTFTFTEVPFGFDIEDIVVTGGGRIEGLTPDNKDPKTWTGTLVPPPNYEGEITVKVPDGSYTNEVGTPGNGGEDTTTVDTLPPEAEITIDSITEDGVINKEESEGDVTITGTVGKDVKPGDKVTVTVGGKEYETTVNPDGKTWSVDVPGSELVNNDKVEAKVTTTDDAGNTTTATDEKPYDVDVTPPEAEIEIDPITGDDVINKEESGGDVTITGTVGKDVKPGDKVTVTVGGKEYETTVNPDGKTWSVDVPGSELVNNDKVEAKVTTTDDAGNTTTATDEKPYDVDVTPPEAEIKIDPITGDDVINKEESGGDVTITGTVGKDVKPGDKVTVTVGGKEYETTVNPDGKTWSVDVPGSELVNNDKVEAKVTTTDDAGNTTTATDEKPYDVDVTPPEAEIAINVIAEDDVINKAESESDVTISGTVGKDVKAGDTVTITIGGKEFTTTVNADGKTWNVNVPGVDLLGHAKVDAKVTTEDEAGNPASANAERPYDVDTDAPEAAITIDTIAGDDVINKAESESDVTITGTVGKDVKAGDTVTVTVNGKDYTTTVNADGKTWNVDVPGTELAADSNVHAKVETEDAAGNPASAEADRGYGVDTDLPEASITIDTIAGDDVINKAESESDVTITGTVGKDVKAGDTVTVTVNGKDYTTTVNADGKTWNVDVPGSELAADSNVHAKVETEDAAGNPASAEADRGYGVDTDLPEASITIDTIAGDDVINKAESEGDVTVTGTVGKDVKAGDTVTVTVNGKDYTTTVNADGKTWNVDVPGSELAADSNVHAKVETEDAAGNPASAEADRGYGVDTDLPEASITIDTIAGDDVINKAESESDVTITGTVGKDVKAGDTVTVTVNGKDYTTTVNADGKTWNVDVPGTELAQDSNVHAKVETEDAAGNPASAEADRGYGVDTDLPEASITIDTIAGDDVINKAESEGDVTVTGTVGKDVKAGDTVTVTVNGKDYTTTVNADGKTWNVDVPGTELAQDSNVHAKVETEDAAGNPASAEADRGYGVDTDLPEASITIDTIAGDDVINKAESEGDVTVTGTVGKDVKAGDTVTVTVNGKDYTTTVNADGKTWNVDVPGAELAQDSNVHAKVETEDAAGNPASAEADRGYGVDTDLPEASITIGTIAGDDVINKAESESDVTITGTVGKDVKAGDTVTVTVNGKDYTTTVNADGKTWNVDVPGAELAQDSNVHAKVETEDAAGNPASAEADRGYGVDTDLPEASITIDTIAGDDVINKAESESDVTITGTVGKDVKAGDTVTVTVNGKDYTTTVNADGKTWNVDVPGAELAQDSNVHAKVETEDAAGNPASAEADRGYGVDTDLPEASITIDTIAGDDVINKAESESDVTITGTVGKDVKAGDTVTVTVNGKDYTTTVNADGKTWNVDVPGTELAQDSNVHAKVETEDAAGNPASAEADRGYGVDTDLPEASITIDTIAGDDVINKAESEGDVTVTGTVGKDVKAGDTVTVTVNGKDYTTTVNADGKTWNVDVPGSELAADSNVHAKVETEDAAGNPASAEADRGYGVDTDLPEASITIDTIAGDDVINKAESESDVTITGTVGKDVKAGDTVTVTVNGKDYTTTVNADGKTWNVDVPGTELAQDSNVHAKVETEDAAGNPASAEADRGYGVDTDLPEASITIDTIAGDDVINKAESESDVTITGTVGKDVKAGDTVTVTVNGKDYTTTVNADGKTWNVDVPGTELAADSNVHAKVETEDAAGNPASAEADRGYGVDTDLPEASITIDTIAGDDVINKAESESDVTITGTVGKDVKAGDTVTVTVNGKDYTTTVNADGKTWNVDVPGTELAQDSNVHAKVETEDAAGNPASAEADRGYGVDTDLPEASITIDTIAGDDVINKAESESDVTITGTVGKDVKAGDTVTVTVNGKDYTTTVNADGKTWNVDVPGSELAQDSNVHAKVETEDAAGNPASAEADRGYGVDTDLPEAAITIDTIAGDDVINKAESESDVTITGTVGKDVKAGDTVTVTVNGKDYTTTVNADGKTWNVDVPGTELAQDSNVHAKVETEDAAGNPASAEADRGYGVDTDLPEASITIDTIAGDDVINKAESESDVTITGTVGKDVKAGDTVTVTVNGKDYTTTVNADGKTWNVDVPGSELAADSNVHAKVETEDAAGNPASAEADRGYGVDTDLPEASITIDTIAGDDVINKAESESDVTITGTVGKDVKAGDTVTVTVNGKDYMTTVNADGKTWNVDVPGSELAADSNVHAKVETEDAAGNPASAEADRGYGVDTDLPEASITIDTIAGDDVINKAESESDVTITGTVGKDVKAGDTVTVTVNGKDYTTTVNADGKTWNVDVPGAELAQDSNVHAKVETEDAAGNPASAEADRGYGVDTDLPEASITIDTIAGDDVINKAESESDVTITGTVGKDVKAGDTVTVTVNGKDYTTTVNADGKTWNVDVPGAELAQDSNVHAKVETEDAAGNPASAEADRGYGVDTDLPEASITIDTIAGDDVINKAESESDVTITGTVGKDVKAGDTVTVTVNGKDYTTTVNADGKTWNVDVPGTELAQDSNVHAKVETEDAAGNPASAEADRGYGVDTDLPEASITIDTIAGDDVINKAESEGDVTVTGTVGKDVKAGDTVTVTVNGKDYTTTVNADGKTWNVDVPGSELAADSNVHAKVETEDAAGNPASAEADRGYGVDTDLPEASITIDTIAGDDVINKAESESDVTITGTVGKDVKAGDTVTVTVNGKDYTTTVNADGKTWNVDVPGTELAQDSNVHAKVETEDAAGNPASAEADRGYGVDTDLPEASITIDTIAGDDVINKAESESDVTITGTVGKDVKAGDTVTVTVNGKDYTTTVNADGKTWNVDVPGTELAADSNVHAKVETEDAAGNPASAEADRGYGVDTDLPEASITIDTIAGDDVINKAESESDVTITGTVGKDVKAGDTVTVTVNGKDYTTTVNADGKTWNVDVPGTELAQDSNVHAKVETEDAAGNPASAEADRGYGVDTDLPEASITIDTIAGDDVINKAESESDVTITGTVGKDVKAGDTVTVTVNGKDYTTTVNADGKTWNVDVPGSELAADSNVHAKVETEDAAGNPASAEADRGYGVDTDLPEASITIDTIAGDDVINKAESEGDVTVTGTVGKDVKAGDTVTVTVNGKDYTTTVNADGKTWNVDVPGSELAADSNVHAKVETEDAAGNPASAEADRGYGVDTDLPEASITIDTIAGDDVINKAESESDVTITGTVGKDVKAGDTVTVTVNGKDYTTTVNADGKTWNVDVPGTELAQDSNVHAKVETEDAAGNPASAEADRGYGVDTDLPEASITIDTIAGDDVINKAESESDVTITGTVGKDVKAGDTVTVTVNGKDYTTTVNADGKTWNVDVPGSELAADSNVHAKVETEDAAGNPASAEADRGYGVDTDLPEASITIDTIAGDDVINKAESESDVTITGTVGKDVKAGDTVTVTVNGKDYTTTVNADGKTWNVDVPGTELAQDSNVHAKVETEDAAGNPASAEADRGYGVDTDLPEASITIDTIAGDDVINKAESESDVTITGTVGKDVKAGDTVTVTVNGKDYTTTVNADGKTWNVDVPGTELAQDSNVHAKVETEDAAGNPASAEADRGYGVDTDLPEASITIDTIAGDDVINKAESESDVTITGTVGKDVKAGDTVTVTVNGKDYTTTVNADGKTWNVDVPGSELAQDLNVHAKVETEDAAGNPASAEADRGYGVDTDLPEASITIDTIAGDDVINKAESESDVTITGTVGKDVKAGDTVTVTVNGKDYTTTVNADGKTWNVDVPGSELAADSNVHAKVETEDAAGNPASAEADRGYGVDTDLPEASITIDTIAGDDVINKAESESTITITGKVGQDVKAGDKVTVTVNGKDYTTTVNTDGKTWNVNVPGSELALDDNVHAKVETKDDAGNSASAEADRDYGVQTTLPEAEITLDPIAGDGVLDHNEAGDGKGTIDVTGTVGKDVQPGDTVTLTIGGKEYTGTVGNDLTFKIPVPVQDLLKNDTVNAKVTTTDSAGNSASANDSGPYTLDVDQLIVDGNGGGNPNGGVGDDVIIGDRGGVQENIVHGQSYNIAILVDRSNSMKEASGTDNMNRMQLLKAALTTLAESLANHEGGTVNLSIIGFGTRADTPMVFKDLTHADLINLLNSIDTLNGYNSSWNSSVGGTNYEAAFKAAEAWFKTGDAPAVDKYGNAYENVTYFLTDGNPTQYGTGQGAGSGYDATADSRGKAAYDSLVTSSGSKVYAVGIGNDVSVDVLRKYDNTGTEVVDVVRGTKDVTDFENGRHDGWNKVGGNGTVGVKNQGSTWYPDNRLEITDTYSRNGDTATTVRGPGMTVAAGSYGKLSFHYAESGRNSADVFKWQLQKYNEKTGNWEVVQEGGRPGSSGTITTKPVGEGQYRFEFLVDDRSSSSNYKVYIDDVTLLSSGNPQDWTEVNKVDIVNTKEDLDAALKGGSVTNDPAPVGNDHIIGGDGNDIIFGDTINTDGDVLPWHEVGGRPDNLPDGSGLKALEVFLQMKNGGTPATGNDLYEYIKENHADFNVDGDKRGGNDILDGGAGNDILYGQGGNDILIGGAGDDIMFGGEGDDTFVWNKGDEGTSSKPAVDYVMDFGDSGTDTLDITDLLSGHDVNDGNLSQYLTVGSSDNGKMEIGISSQGNGQIDQKIILDNIDFDAEKAAQIANSLKDGTLKSSDF</sequence>
<dbReference type="NCBIfam" id="NF033682">
    <property type="entry name" value="retention_LapA"/>
    <property type="match status" value="1"/>
</dbReference>
<protein>
    <submittedName>
        <fullName evidence="3">Retention module-containing protein</fullName>
    </submittedName>
</protein>
<dbReference type="SUPFAM" id="SSF53300">
    <property type="entry name" value="vWA-like"/>
    <property type="match status" value="1"/>
</dbReference>
<dbReference type="Pfam" id="PF13519">
    <property type="entry name" value="VWA_2"/>
    <property type="match status" value="1"/>
</dbReference>
<dbReference type="PRINTS" id="PR00313">
    <property type="entry name" value="CABNDNGRPT"/>
</dbReference>
<dbReference type="NCBIfam" id="NF012196">
    <property type="entry name" value="Ig_like_ice"/>
    <property type="match status" value="38"/>
</dbReference>
<dbReference type="NCBIfam" id="TIGR03661">
    <property type="entry name" value="T1SS_VCA0849"/>
    <property type="match status" value="1"/>
</dbReference>
<dbReference type="SMART" id="SM00327">
    <property type="entry name" value="VWA"/>
    <property type="match status" value="1"/>
</dbReference>
<dbReference type="InterPro" id="IPR047777">
    <property type="entry name" value="LapA-like_RM"/>
</dbReference>